<evidence type="ECO:0000256" key="7">
    <source>
        <dbReference type="ARBA" id="ARBA00023136"/>
    </source>
</evidence>
<feature type="transmembrane region" description="Helical" evidence="9">
    <location>
        <begin position="446"/>
        <end position="471"/>
    </location>
</feature>
<evidence type="ECO:0000259" key="14">
    <source>
        <dbReference type="Pfam" id="PF21088"/>
    </source>
</evidence>
<evidence type="ECO:0000313" key="16">
    <source>
        <dbReference type="Proteomes" id="UP000297475"/>
    </source>
</evidence>
<dbReference type="Pfam" id="PF21088">
    <property type="entry name" value="MS_channel_1st"/>
    <property type="match status" value="1"/>
</dbReference>
<sequence>MPYMNRSGSTAALLARVLGPLLLCLSITLSAQQPEDDTPSLQAEALHWQQVETQWRSQLERSRADLSQVQLGMEDLEAHIMALAGSVSTYRVLQEQKAALPRVEPLAGLSEAIAELRLRQFELIQQRRQHQEDASALPAGFAALQQQLQTTLETGITLQSTHAELLTRTRVLLQSLQEQLFWVPSNPPLDLQWWRTLPEMLWQRLTTARPDVQLWPTGGAGQLGLFSLSALLFLAALVTRWQRPRLLAQEQRLNQQVVDYYQSTDTGTAPPDTRIAPDADPQTADNTPDTPLPDPAAVPSPWQTPLLLISMALRQSPISLLLIAAGLLMPTETTTDSLSLGPVLIAFGFSLFVVRLLLETLRHPDISFTHFGWSASLRQGVHQFVSGFAWVLLPTTVVVSLAQQQTVGLSQDRLSALVLMASGVAIAWLSRRLLRQADPLHSRPFVYWALHLALVVLPLGMVILTALGYVYTVLQLTNALLATFYILTVWTIAGVAAHQGLALATETLRRHRAIEEAEHARQMAAVGPDEKAGEGVKPLPQLDIDKVTQQSGRLSRFLILLILGGLLFWIWQDMLLALGNLEFGVVSVSGDLPAGIPFNLLDLLTALAIAALTLFFAANLPGLLEMVILSRLHLRQGSAYATTTLLNYLILGVGLIMALSALGVSWDRLQWLVAALSVGLGFGLQEIFANFVSGLIILFERPIRIGDVVTLGNLSGRVRQIRIRATTITDFDRKDIIVPNKTFVTGQLINWSLTDTVTRVTIRLGVAYGSDLERTRDILLAAADENDRVLKDPKPQVLFLNFGDSALDHELRIHVRELGDRNPAIDEINRYVDQAFKEAGIEISFQQVDIRLRNSEGLERLVEQRPVHKS</sequence>
<feature type="chain" id="PRO_5021313571" evidence="10">
    <location>
        <begin position="32"/>
        <end position="870"/>
    </location>
</feature>
<keyword evidence="5 10" id="KW-0732">Signal</keyword>
<feature type="transmembrane region" description="Helical" evidence="9">
    <location>
        <begin position="603"/>
        <end position="624"/>
    </location>
</feature>
<dbReference type="SUPFAM" id="SSF82861">
    <property type="entry name" value="Mechanosensitive channel protein MscS (YggB), transmembrane region"/>
    <property type="match status" value="1"/>
</dbReference>
<evidence type="ECO:0000259" key="11">
    <source>
        <dbReference type="Pfam" id="PF00924"/>
    </source>
</evidence>
<keyword evidence="4 9" id="KW-0812">Transmembrane</keyword>
<evidence type="ECO:0000256" key="9">
    <source>
        <dbReference type="SAM" id="Phobius"/>
    </source>
</evidence>
<gene>
    <name evidence="15" type="ORF">E4656_02725</name>
</gene>
<comment type="subcellular location">
    <subcellularLocation>
        <location evidence="1">Cell membrane</location>
        <topology evidence="1">Multi-pass membrane protein</topology>
    </subcellularLocation>
</comment>
<feature type="domain" description="Mechanosensitive ion channel MscS C-terminal" evidence="13">
    <location>
        <begin position="760"/>
        <end position="843"/>
    </location>
</feature>
<feature type="transmembrane region" description="Helical" evidence="9">
    <location>
        <begin position="414"/>
        <end position="434"/>
    </location>
</feature>
<dbReference type="OrthoDB" id="9799209at2"/>
<keyword evidence="6 9" id="KW-1133">Transmembrane helix</keyword>
<evidence type="ECO:0000256" key="5">
    <source>
        <dbReference type="ARBA" id="ARBA00022729"/>
    </source>
</evidence>
<evidence type="ECO:0000259" key="12">
    <source>
        <dbReference type="Pfam" id="PF12794"/>
    </source>
</evidence>
<dbReference type="Proteomes" id="UP000297475">
    <property type="component" value="Unassembled WGS sequence"/>
</dbReference>
<feature type="transmembrane region" description="Helical" evidence="9">
    <location>
        <begin position="384"/>
        <end position="402"/>
    </location>
</feature>
<dbReference type="Gene3D" id="1.10.287.1260">
    <property type="match status" value="1"/>
</dbReference>
<evidence type="ECO:0000256" key="8">
    <source>
        <dbReference type="SAM" id="MobiDB-lite"/>
    </source>
</evidence>
<organism evidence="15 16">
    <name type="scientific">Natronospirillum operosum</name>
    <dbReference type="NCBI Taxonomy" id="2759953"/>
    <lineage>
        <taxon>Bacteria</taxon>
        <taxon>Pseudomonadati</taxon>
        <taxon>Pseudomonadota</taxon>
        <taxon>Gammaproteobacteria</taxon>
        <taxon>Oceanospirillales</taxon>
        <taxon>Natronospirillaceae</taxon>
        <taxon>Natronospirillum</taxon>
    </lineage>
</organism>
<feature type="transmembrane region" description="Helical" evidence="9">
    <location>
        <begin position="554"/>
        <end position="571"/>
    </location>
</feature>
<feature type="domain" description="Mechanosensitive ion channel transmembrane helices 2/3" evidence="14">
    <location>
        <begin position="644"/>
        <end position="685"/>
    </location>
</feature>
<comment type="caution">
    <text evidence="15">The sequence shown here is derived from an EMBL/GenBank/DDBJ whole genome shotgun (WGS) entry which is preliminary data.</text>
</comment>
<feature type="transmembrane region" description="Helical" evidence="9">
    <location>
        <begin position="340"/>
        <end position="358"/>
    </location>
</feature>
<keyword evidence="3" id="KW-1003">Cell membrane</keyword>
<dbReference type="InterPro" id="IPR049142">
    <property type="entry name" value="MS_channel_1st"/>
</dbReference>
<dbReference type="Pfam" id="PF00924">
    <property type="entry name" value="MS_channel_2nd"/>
    <property type="match status" value="1"/>
</dbReference>
<feature type="region of interest" description="Disordered" evidence="8">
    <location>
        <begin position="263"/>
        <end position="296"/>
    </location>
</feature>
<evidence type="ECO:0000256" key="6">
    <source>
        <dbReference type="ARBA" id="ARBA00022989"/>
    </source>
</evidence>
<dbReference type="Gene3D" id="2.30.30.60">
    <property type="match status" value="1"/>
</dbReference>
<dbReference type="GO" id="GO:0005886">
    <property type="term" value="C:plasma membrane"/>
    <property type="evidence" value="ECO:0007669"/>
    <property type="project" value="UniProtKB-SubCell"/>
</dbReference>
<evidence type="ECO:0000313" key="15">
    <source>
        <dbReference type="EMBL" id="TGG95354.1"/>
    </source>
</evidence>
<feature type="domain" description="Mechanosensitive ion channel inner membrane" evidence="12">
    <location>
        <begin position="302"/>
        <end position="582"/>
    </location>
</feature>
<protein>
    <submittedName>
        <fullName evidence="15">Mechanosensitive ion channel</fullName>
    </submittedName>
</protein>
<dbReference type="GO" id="GO:0009992">
    <property type="term" value="P:intracellular water homeostasis"/>
    <property type="evidence" value="ECO:0007669"/>
    <property type="project" value="TreeGrafter"/>
</dbReference>
<evidence type="ECO:0000256" key="1">
    <source>
        <dbReference type="ARBA" id="ARBA00004651"/>
    </source>
</evidence>
<dbReference type="Gene3D" id="3.30.70.100">
    <property type="match status" value="1"/>
</dbReference>
<feature type="transmembrane region" description="Helical" evidence="9">
    <location>
        <begin position="672"/>
        <end position="699"/>
    </location>
</feature>
<keyword evidence="16" id="KW-1185">Reference proteome</keyword>
<evidence type="ECO:0000256" key="10">
    <source>
        <dbReference type="SAM" id="SignalP"/>
    </source>
</evidence>
<dbReference type="GO" id="GO:0008381">
    <property type="term" value="F:mechanosensitive monoatomic ion channel activity"/>
    <property type="evidence" value="ECO:0007669"/>
    <property type="project" value="UniProtKB-ARBA"/>
</dbReference>
<accession>A0A4Z0WC16</accession>
<dbReference type="InterPro" id="IPR052702">
    <property type="entry name" value="MscS-like_channel"/>
</dbReference>
<evidence type="ECO:0000256" key="4">
    <source>
        <dbReference type="ARBA" id="ARBA00022692"/>
    </source>
</evidence>
<feature type="transmembrane region" description="Helical" evidence="9">
    <location>
        <begin position="645"/>
        <end position="666"/>
    </location>
</feature>
<evidence type="ECO:0000256" key="3">
    <source>
        <dbReference type="ARBA" id="ARBA00022475"/>
    </source>
</evidence>
<dbReference type="PANTHER" id="PTHR30347">
    <property type="entry name" value="POTASSIUM CHANNEL RELATED"/>
    <property type="match status" value="1"/>
</dbReference>
<dbReference type="EMBL" id="SRMF01000001">
    <property type="protein sequence ID" value="TGG95354.1"/>
    <property type="molecule type" value="Genomic_DNA"/>
</dbReference>
<dbReference type="InterPro" id="IPR049278">
    <property type="entry name" value="MS_channel_C"/>
</dbReference>
<proteinExistence type="inferred from homology"/>
<feature type="signal peptide" evidence="10">
    <location>
        <begin position="1"/>
        <end position="31"/>
    </location>
</feature>
<dbReference type="InterPro" id="IPR011066">
    <property type="entry name" value="MscS_channel_C_sf"/>
</dbReference>
<dbReference type="SUPFAM" id="SSF50182">
    <property type="entry name" value="Sm-like ribonucleoproteins"/>
    <property type="match status" value="1"/>
</dbReference>
<feature type="domain" description="Mechanosensitive ion channel MscS" evidence="11">
    <location>
        <begin position="687"/>
        <end position="752"/>
    </location>
</feature>
<dbReference type="AlphaFoldDB" id="A0A4Z0WC16"/>
<dbReference type="InterPro" id="IPR010920">
    <property type="entry name" value="LSM_dom_sf"/>
</dbReference>
<dbReference type="Pfam" id="PF21082">
    <property type="entry name" value="MS_channel_3rd"/>
    <property type="match status" value="1"/>
</dbReference>
<dbReference type="Pfam" id="PF12794">
    <property type="entry name" value="MscS_TM"/>
    <property type="match status" value="1"/>
</dbReference>
<dbReference type="InterPro" id="IPR006685">
    <property type="entry name" value="MscS_channel_2nd"/>
</dbReference>
<name>A0A4Z0WC16_9GAMM</name>
<evidence type="ECO:0000259" key="13">
    <source>
        <dbReference type="Pfam" id="PF21082"/>
    </source>
</evidence>
<keyword evidence="7 9" id="KW-0472">Membrane</keyword>
<evidence type="ECO:0000256" key="2">
    <source>
        <dbReference type="ARBA" id="ARBA00008017"/>
    </source>
</evidence>
<dbReference type="FunFam" id="1.10.287.1260:FF:000002">
    <property type="entry name" value="Potassium efflux system KefA"/>
    <property type="match status" value="1"/>
</dbReference>
<reference evidence="15 16" key="1">
    <citation type="submission" date="2019-04" db="EMBL/GenBank/DDBJ databases">
        <title>Natronospirillum operosus gen. nov., sp. nov., a haloalkaliphilic satellite isolated from decaying biomass of laboratory culture of cyanobacterium Geitlerinema sp. and proposal of Natronospirillaceae fam. nov. and Saccharospirillaceae fam. nov.</title>
        <authorList>
            <person name="Kevbrin V."/>
            <person name="Boltyanskaya Y."/>
            <person name="Koziaeva V."/>
            <person name="Grouzdev D.S."/>
            <person name="Park M."/>
            <person name="Cho J."/>
        </authorList>
    </citation>
    <scope>NUCLEOTIDE SEQUENCE [LARGE SCALE GENOMIC DNA]</scope>
    <source>
        <strain evidence="15 16">G-116</strain>
    </source>
</reference>
<dbReference type="SUPFAM" id="SSF82689">
    <property type="entry name" value="Mechanosensitive channel protein MscS (YggB), C-terminal domain"/>
    <property type="match status" value="1"/>
</dbReference>
<dbReference type="InterPro" id="IPR011014">
    <property type="entry name" value="MscS_channel_TM-2"/>
</dbReference>
<dbReference type="InterPro" id="IPR023408">
    <property type="entry name" value="MscS_beta-dom_sf"/>
</dbReference>
<dbReference type="InterPro" id="IPR025692">
    <property type="entry name" value="MscS_IM_dom1"/>
</dbReference>
<feature type="transmembrane region" description="Helical" evidence="9">
    <location>
        <begin position="483"/>
        <end position="504"/>
    </location>
</feature>
<comment type="similarity">
    <text evidence="2">Belongs to the MscS (TC 1.A.23) family.</text>
</comment>
<dbReference type="PANTHER" id="PTHR30347:SF1">
    <property type="entry name" value="MECHANOSENSITIVE CHANNEL MSCK"/>
    <property type="match status" value="1"/>
</dbReference>